<dbReference type="NCBIfam" id="TIGR00730">
    <property type="entry name" value="Rossman fold protein, TIGR00730 family"/>
    <property type="match status" value="1"/>
</dbReference>
<dbReference type="PANTHER" id="PTHR31223:SF70">
    <property type="entry name" value="LOG FAMILY PROTEIN YJL055W"/>
    <property type="match status" value="1"/>
</dbReference>
<proteinExistence type="inferred from homology"/>
<dbReference type="Proteomes" id="UP000765845">
    <property type="component" value="Unassembled WGS sequence"/>
</dbReference>
<dbReference type="InterPro" id="IPR031100">
    <property type="entry name" value="LOG_fam"/>
</dbReference>
<evidence type="ECO:0000313" key="4">
    <source>
        <dbReference type="EMBL" id="NKI18242.1"/>
    </source>
</evidence>
<sequence length="183" mass="19669">MQRICVYCGSGAGRRDDYRQAARRLASALVERNIGLVYGGASIGIMGELADAVIAEGGEVIGVIPQDLADREVAHAGLSELRVVATMHQRKQVMAELADGFIALPGGLGTLEELFEILTWAQLGYHRKPCALLNVAGYYDHLSAFLQHGVAEQFVSPAHARLLQIASDVPQLLATMEQDAASR</sequence>
<gene>
    <name evidence="4" type="ORF">HCU74_12575</name>
</gene>
<comment type="catalytic activity">
    <reaction evidence="1">
        <text>AMP + H2O = D-ribose 5-phosphate + adenine</text>
        <dbReference type="Rhea" id="RHEA:20129"/>
        <dbReference type="ChEBI" id="CHEBI:15377"/>
        <dbReference type="ChEBI" id="CHEBI:16708"/>
        <dbReference type="ChEBI" id="CHEBI:78346"/>
        <dbReference type="ChEBI" id="CHEBI:456215"/>
        <dbReference type="EC" id="3.2.2.4"/>
    </reaction>
</comment>
<protein>
    <recommendedName>
        <fullName evidence="3">Cytokinin riboside 5'-monophosphate phosphoribohydrolase</fullName>
        <ecNumber evidence="3">3.2.2.n1</ecNumber>
    </recommendedName>
</protein>
<dbReference type="Pfam" id="PF03641">
    <property type="entry name" value="Lysine_decarbox"/>
    <property type="match status" value="1"/>
</dbReference>
<dbReference type="PANTHER" id="PTHR31223">
    <property type="entry name" value="LOG FAMILY PROTEIN YJL055W"/>
    <property type="match status" value="1"/>
</dbReference>
<organism evidence="4 5">
    <name type="scientific">Spongiibacter thalassae</name>
    <dbReference type="NCBI Taxonomy" id="2721624"/>
    <lineage>
        <taxon>Bacteria</taxon>
        <taxon>Pseudomonadati</taxon>
        <taxon>Pseudomonadota</taxon>
        <taxon>Gammaproteobacteria</taxon>
        <taxon>Cellvibrionales</taxon>
        <taxon>Spongiibacteraceae</taxon>
        <taxon>Spongiibacter</taxon>
    </lineage>
</organism>
<accession>A0ABX1GGA3</accession>
<comment type="caution">
    <text evidence="4">The sequence shown here is derived from an EMBL/GenBank/DDBJ whole genome shotgun (WGS) entry which is preliminary data.</text>
</comment>
<name>A0ABX1GGA3_9GAMM</name>
<dbReference type="InterPro" id="IPR005269">
    <property type="entry name" value="LOG"/>
</dbReference>
<evidence type="ECO:0000256" key="2">
    <source>
        <dbReference type="ARBA" id="ARBA00006763"/>
    </source>
</evidence>
<evidence type="ECO:0000256" key="1">
    <source>
        <dbReference type="ARBA" id="ARBA00000274"/>
    </source>
</evidence>
<keyword evidence="3" id="KW-0378">Hydrolase</keyword>
<dbReference type="EMBL" id="JAAWWK010000004">
    <property type="protein sequence ID" value="NKI18242.1"/>
    <property type="molecule type" value="Genomic_DNA"/>
</dbReference>
<keyword evidence="3" id="KW-0203">Cytokinin biosynthesis</keyword>
<dbReference type="Gene3D" id="3.40.50.450">
    <property type="match status" value="1"/>
</dbReference>
<dbReference type="SUPFAM" id="SSF102405">
    <property type="entry name" value="MCP/YpsA-like"/>
    <property type="match status" value="1"/>
</dbReference>
<evidence type="ECO:0000313" key="5">
    <source>
        <dbReference type="Proteomes" id="UP000765845"/>
    </source>
</evidence>
<evidence type="ECO:0000256" key="3">
    <source>
        <dbReference type="RuleBase" id="RU363015"/>
    </source>
</evidence>
<keyword evidence="5" id="KW-1185">Reference proteome</keyword>
<reference evidence="4 5" key="1">
    <citation type="submission" date="2020-04" db="EMBL/GenBank/DDBJ databases">
        <authorList>
            <person name="Yoon J."/>
        </authorList>
    </citation>
    <scope>NUCLEOTIDE SEQUENCE [LARGE SCALE GENOMIC DNA]</scope>
    <source>
        <strain evidence="4 5">KMU-166</strain>
    </source>
</reference>
<dbReference type="RefSeq" id="WP_168450762.1">
    <property type="nucleotide sequence ID" value="NZ_JAAWWK010000004.1"/>
</dbReference>
<dbReference type="EC" id="3.2.2.n1" evidence="3"/>
<comment type="similarity">
    <text evidence="2 3">Belongs to the LOG family.</text>
</comment>